<evidence type="ECO:0000256" key="1">
    <source>
        <dbReference type="SAM" id="Phobius"/>
    </source>
</evidence>
<keyword evidence="1" id="KW-1133">Transmembrane helix</keyword>
<evidence type="ECO:0000313" key="3">
    <source>
        <dbReference type="Proteomes" id="UP000198755"/>
    </source>
</evidence>
<reference evidence="2 3" key="1">
    <citation type="submission" date="2016-10" db="EMBL/GenBank/DDBJ databases">
        <authorList>
            <person name="de Groot N.N."/>
        </authorList>
    </citation>
    <scope>NUCLEOTIDE SEQUENCE [LARGE SCALE GENOMIC DNA]</scope>
    <source>
        <strain evidence="2 3">NE2</strain>
    </source>
</reference>
<protein>
    <submittedName>
        <fullName evidence="2">Uncharacterized protein</fullName>
    </submittedName>
</protein>
<feature type="transmembrane region" description="Helical" evidence="1">
    <location>
        <begin position="12"/>
        <end position="32"/>
    </location>
</feature>
<name>A0A1I4AQN6_9HYPH</name>
<gene>
    <name evidence="2" type="ORF">SAMN05444581_11112</name>
</gene>
<dbReference type="EMBL" id="FOSN01000011">
    <property type="protein sequence ID" value="SFK57966.1"/>
    <property type="molecule type" value="Genomic_DNA"/>
</dbReference>
<accession>A0A1I4AQN6</accession>
<dbReference type="Proteomes" id="UP000198755">
    <property type="component" value="Unassembled WGS sequence"/>
</dbReference>
<dbReference type="AlphaFoldDB" id="A0A1I4AQN6"/>
<dbReference type="OrthoDB" id="8115457at2"/>
<dbReference type="RefSeq" id="WP_091683004.1">
    <property type="nucleotide sequence ID" value="NZ_FOSN01000011.1"/>
</dbReference>
<feature type="transmembrane region" description="Helical" evidence="1">
    <location>
        <begin position="44"/>
        <end position="71"/>
    </location>
</feature>
<keyword evidence="3" id="KW-1185">Reference proteome</keyword>
<evidence type="ECO:0000313" key="2">
    <source>
        <dbReference type="EMBL" id="SFK57966.1"/>
    </source>
</evidence>
<keyword evidence="1" id="KW-0812">Transmembrane</keyword>
<sequence>MRLWIRFLIRHALIGFAIGLLLTLLILLQNLANIKTLIMNSSQPWLISVLLGYMIGSTCSGAQIGFAIMSLNEMDDE</sequence>
<proteinExistence type="predicted"/>
<dbReference type="STRING" id="1612308.SAMN05444581_11112"/>
<organism evidence="2 3">
    <name type="scientific">Methylocapsa palsarum</name>
    <dbReference type="NCBI Taxonomy" id="1612308"/>
    <lineage>
        <taxon>Bacteria</taxon>
        <taxon>Pseudomonadati</taxon>
        <taxon>Pseudomonadota</taxon>
        <taxon>Alphaproteobacteria</taxon>
        <taxon>Hyphomicrobiales</taxon>
        <taxon>Beijerinckiaceae</taxon>
        <taxon>Methylocapsa</taxon>
    </lineage>
</organism>
<keyword evidence="1" id="KW-0472">Membrane</keyword>